<sequence>MGWSGFITGFAAVLAPLLRITQPPQIPDEARALVQKLLEQWTPEIKRRRRQYDSESRVILLVWRNYEQKTVTPPTNENQGRPAGP</sequence>
<protein>
    <submittedName>
        <fullName evidence="1">Uncharacterized protein</fullName>
    </submittedName>
</protein>
<reference evidence="1 2" key="1">
    <citation type="submission" date="2018-05" db="EMBL/GenBank/DDBJ databases">
        <title>Evolution of GPA BGCs.</title>
        <authorList>
            <person name="Waglechner N."/>
            <person name="Wright G.D."/>
        </authorList>
    </citation>
    <scope>NUCLEOTIDE SEQUENCE [LARGE SCALE GENOMIC DNA]</scope>
    <source>
        <strain evidence="1 2">A82846</strain>
    </source>
</reference>
<dbReference type="Proteomes" id="UP000287547">
    <property type="component" value="Unassembled WGS sequence"/>
</dbReference>
<evidence type="ECO:0000313" key="1">
    <source>
        <dbReference type="EMBL" id="RSM76782.1"/>
    </source>
</evidence>
<gene>
    <name evidence="1" type="ORF">DMH04_36335</name>
</gene>
<dbReference type="EMBL" id="QHKI01000043">
    <property type="protein sequence ID" value="RSM76782.1"/>
    <property type="molecule type" value="Genomic_DNA"/>
</dbReference>
<dbReference type="AlphaFoldDB" id="A0A428YZP0"/>
<organism evidence="1 2">
    <name type="scientific">Kibdelosporangium aridum</name>
    <dbReference type="NCBI Taxonomy" id="2030"/>
    <lineage>
        <taxon>Bacteria</taxon>
        <taxon>Bacillati</taxon>
        <taxon>Actinomycetota</taxon>
        <taxon>Actinomycetes</taxon>
        <taxon>Pseudonocardiales</taxon>
        <taxon>Pseudonocardiaceae</taxon>
        <taxon>Kibdelosporangium</taxon>
    </lineage>
</organism>
<proteinExistence type="predicted"/>
<accession>A0A428YZP0</accession>
<evidence type="ECO:0000313" key="2">
    <source>
        <dbReference type="Proteomes" id="UP000287547"/>
    </source>
</evidence>
<name>A0A428YZP0_KIBAR</name>
<comment type="caution">
    <text evidence="1">The sequence shown here is derived from an EMBL/GenBank/DDBJ whole genome shotgun (WGS) entry which is preliminary data.</text>
</comment>